<dbReference type="PANTHER" id="PTHR44688">
    <property type="entry name" value="DNA-BINDING TRANSCRIPTIONAL ACTIVATOR DEVR_DOSR"/>
    <property type="match status" value="1"/>
</dbReference>
<dbReference type="PANTHER" id="PTHR44688:SF16">
    <property type="entry name" value="DNA-BINDING TRANSCRIPTIONAL ACTIVATOR DEVR_DOSR"/>
    <property type="match status" value="1"/>
</dbReference>
<proteinExistence type="predicted"/>
<keyword evidence="6" id="KW-1185">Reference proteome</keyword>
<keyword evidence="3" id="KW-0804">Transcription</keyword>
<keyword evidence="1" id="KW-0805">Transcription regulation</keyword>
<evidence type="ECO:0000313" key="6">
    <source>
        <dbReference type="Proteomes" id="UP000198923"/>
    </source>
</evidence>
<dbReference type="OrthoDB" id="3171430at2"/>
<dbReference type="InterPro" id="IPR016032">
    <property type="entry name" value="Sig_transdc_resp-reg_C-effctor"/>
</dbReference>
<dbReference type="Pfam" id="PF00196">
    <property type="entry name" value="GerE"/>
    <property type="match status" value="1"/>
</dbReference>
<dbReference type="Proteomes" id="UP000198923">
    <property type="component" value="Unassembled WGS sequence"/>
</dbReference>
<evidence type="ECO:0000313" key="5">
    <source>
        <dbReference type="EMBL" id="SDH73688.1"/>
    </source>
</evidence>
<name>A0A1G8EUY3_9ACTN</name>
<accession>A0A1G8EUY3</accession>
<dbReference type="GO" id="GO:0006355">
    <property type="term" value="P:regulation of DNA-templated transcription"/>
    <property type="evidence" value="ECO:0007669"/>
    <property type="project" value="InterPro"/>
</dbReference>
<dbReference type="RefSeq" id="WP_093172551.1">
    <property type="nucleotide sequence ID" value="NZ_FNCN01000021.1"/>
</dbReference>
<dbReference type="STRING" id="504805.SAMN05421505_12168"/>
<evidence type="ECO:0000256" key="2">
    <source>
        <dbReference type="ARBA" id="ARBA00023125"/>
    </source>
</evidence>
<protein>
    <submittedName>
        <fullName evidence="5">Regulatory protein, luxR family</fullName>
    </submittedName>
</protein>
<dbReference type="PROSITE" id="PS00622">
    <property type="entry name" value="HTH_LUXR_1"/>
    <property type="match status" value="1"/>
</dbReference>
<feature type="domain" description="HTH luxR-type" evidence="4">
    <location>
        <begin position="13"/>
        <end position="78"/>
    </location>
</feature>
<dbReference type="EMBL" id="FNCN01000021">
    <property type="protein sequence ID" value="SDH73688.1"/>
    <property type="molecule type" value="Genomic_DNA"/>
</dbReference>
<dbReference type="Gene3D" id="1.10.10.10">
    <property type="entry name" value="Winged helix-like DNA-binding domain superfamily/Winged helix DNA-binding domain"/>
    <property type="match status" value="1"/>
</dbReference>
<keyword evidence="2" id="KW-0238">DNA-binding</keyword>
<evidence type="ECO:0000256" key="1">
    <source>
        <dbReference type="ARBA" id="ARBA00023015"/>
    </source>
</evidence>
<dbReference type="CDD" id="cd06170">
    <property type="entry name" value="LuxR_C_like"/>
    <property type="match status" value="1"/>
</dbReference>
<dbReference type="InterPro" id="IPR000792">
    <property type="entry name" value="Tscrpt_reg_LuxR_C"/>
</dbReference>
<gene>
    <name evidence="5" type="ORF">SAMN05421505_12168</name>
</gene>
<dbReference type="SUPFAM" id="SSF46894">
    <property type="entry name" value="C-terminal effector domain of the bipartite response regulators"/>
    <property type="match status" value="1"/>
</dbReference>
<reference evidence="5 6" key="1">
    <citation type="submission" date="2016-10" db="EMBL/GenBank/DDBJ databases">
        <authorList>
            <person name="de Groot N.N."/>
        </authorList>
    </citation>
    <scope>NUCLEOTIDE SEQUENCE [LARGE SCALE GENOMIC DNA]</scope>
    <source>
        <strain evidence="5 6">CPCC 201354</strain>
    </source>
</reference>
<evidence type="ECO:0000256" key="3">
    <source>
        <dbReference type="ARBA" id="ARBA00023163"/>
    </source>
</evidence>
<dbReference type="PRINTS" id="PR00038">
    <property type="entry name" value="HTHLUXR"/>
</dbReference>
<dbReference type="SMART" id="SM00421">
    <property type="entry name" value="HTH_LUXR"/>
    <property type="match status" value="1"/>
</dbReference>
<dbReference type="GO" id="GO:0003677">
    <property type="term" value="F:DNA binding"/>
    <property type="evidence" value="ECO:0007669"/>
    <property type="project" value="UniProtKB-KW"/>
</dbReference>
<organism evidence="5 6">
    <name type="scientific">Sinosporangium album</name>
    <dbReference type="NCBI Taxonomy" id="504805"/>
    <lineage>
        <taxon>Bacteria</taxon>
        <taxon>Bacillati</taxon>
        <taxon>Actinomycetota</taxon>
        <taxon>Actinomycetes</taxon>
        <taxon>Streptosporangiales</taxon>
        <taxon>Streptosporangiaceae</taxon>
        <taxon>Sinosporangium</taxon>
    </lineage>
</organism>
<evidence type="ECO:0000259" key="4">
    <source>
        <dbReference type="PROSITE" id="PS50043"/>
    </source>
</evidence>
<sequence>MSETPETDAILLASTRIPDLRDREIDVLKHLLLGHSNRQIASRLGISEFTVKVHVGNALKKLDLESRLQLGIAAYIHLTGCKCLESRLLSSTA</sequence>
<dbReference type="AlphaFoldDB" id="A0A1G8EUY3"/>
<dbReference type="PROSITE" id="PS50043">
    <property type="entry name" value="HTH_LUXR_2"/>
    <property type="match status" value="1"/>
</dbReference>
<dbReference type="InterPro" id="IPR036388">
    <property type="entry name" value="WH-like_DNA-bd_sf"/>
</dbReference>